<reference evidence="1" key="1">
    <citation type="journal article" date="2014" name="Int. J. Syst. Evol. Microbiol.">
        <title>Complete genome sequence of Corynebacterium casei LMG S-19264T (=DSM 44701T), isolated from a smear-ripened cheese.</title>
        <authorList>
            <consortium name="US DOE Joint Genome Institute (JGI-PGF)"/>
            <person name="Walter F."/>
            <person name="Albersmeier A."/>
            <person name="Kalinowski J."/>
            <person name="Ruckert C."/>
        </authorList>
    </citation>
    <scope>NUCLEOTIDE SEQUENCE</scope>
    <source>
        <strain evidence="1">KCTC 12870</strain>
    </source>
</reference>
<dbReference type="Proteomes" id="UP000642829">
    <property type="component" value="Unassembled WGS sequence"/>
</dbReference>
<evidence type="ECO:0008006" key="3">
    <source>
        <dbReference type="Google" id="ProtNLM"/>
    </source>
</evidence>
<dbReference type="SUPFAM" id="SSF53822">
    <property type="entry name" value="Periplasmic binding protein-like I"/>
    <property type="match status" value="1"/>
</dbReference>
<sequence>MGYQANPHIQTLLSQVRRGRLQSQRAGLALLSKYRKKEQWRQMPNNKLAIMGAFQRANELGYNLKEFSLSEEGMNFDRLRKILIARGILGILVAPTPDDRLEFEMDISPFAVVCMGQSVRNRQISMVSHYHAHSMQQILQELRRRGYKRVGCSLDVGINERIENAWSAHYHEYQSQIAENQRVPLHLRPTKSQPSNLLEYTAKNKLDVLITDSDRHLHLLRSTGMRIPDQLSYVCLSTSPGATTISGIEQNNQLSGIRAVELLVQSINNGVFGSPESPQYIYIPGKWVEGNTLFLDASSAV</sequence>
<comment type="caution">
    <text evidence="1">The sequence shown here is derived from an EMBL/GenBank/DDBJ whole genome shotgun (WGS) entry which is preliminary data.</text>
</comment>
<reference evidence="1" key="2">
    <citation type="submission" date="2020-09" db="EMBL/GenBank/DDBJ databases">
        <authorList>
            <person name="Sun Q."/>
            <person name="Kim S."/>
        </authorList>
    </citation>
    <scope>NUCLEOTIDE SEQUENCE</scope>
    <source>
        <strain evidence="1">KCTC 12870</strain>
    </source>
</reference>
<organism evidence="1 2">
    <name type="scientific">Cerasicoccus arenae</name>
    <dbReference type="NCBI Taxonomy" id="424488"/>
    <lineage>
        <taxon>Bacteria</taxon>
        <taxon>Pseudomonadati</taxon>
        <taxon>Verrucomicrobiota</taxon>
        <taxon>Opitutia</taxon>
        <taxon>Puniceicoccales</taxon>
        <taxon>Cerasicoccaceae</taxon>
        <taxon>Cerasicoccus</taxon>
    </lineage>
</organism>
<evidence type="ECO:0000313" key="1">
    <source>
        <dbReference type="EMBL" id="GHC10746.1"/>
    </source>
</evidence>
<keyword evidence="2" id="KW-1185">Reference proteome</keyword>
<name>A0A8J3DMB6_9BACT</name>
<dbReference type="AlphaFoldDB" id="A0A8J3DMB6"/>
<accession>A0A8J3DMB6</accession>
<dbReference type="Gene3D" id="3.40.50.2300">
    <property type="match status" value="2"/>
</dbReference>
<gene>
    <name evidence="1" type="ORF">GCM10007047_30090</name>
</gene>
<dbReference type="InterPro" id="IPR028082">
    <property type="entry name" value="Peripla_BP_I"/>
</dbReference>
<dbReference type="EMBL" id="BMXG01000024">
    <property type="protein sequence ID" value="GHC10746.1"/>
    <property type="molecule type" value="Genomic_DNA"/>
</dbReference>
<proteinExistence type="predicted"/>
<protein>
    <recommendedName>
        <fullName evidence="3">LacI family transcriptional regulator</fullName>
    </recommendedName>
</protein>
<evidence type="ECO:0000313" key="2">
    <source>
        <dbReference type="Proteomes" id="UP000642829"/>
    </source>
</evidence>